<feature type="domain" description="HTH cro/C1-type" evidence="3">
    <location>
        <begin position="11"/>
        <end position="65"/>
    </location>
</feature>
<keyword evidence="1" id="KW-0238">DNA-binding</keyword>
<dbReference type="AlphaFoldDB" id="A0A345VNA1"/>
<evidence type="ECO:0000313" key="4">
    <source>
        <dbReference type="EMBL" id="AXJ14203.1"/>
    </source>
</evidence>
<organism evidence="4">
    <name type="scientific">Streptococcus pluranimalium</name>
    <dbReference type="NCBI Taxonomy" id="82348"/>
    <lineage>
        <taxon>Bacteria</taxon>
        <taxon>Bacillati</taxon>
        <taxon>Bacillota</taxon>
        <taxon>Bacilli</taxon>
        <taxon>Lactobacillales</taxon>
        <taxon>Streptococcaceae</taxon>
        <taxon>Streptococcus</taxon>
    </lineage>
</organism>
<dbReference type="EMBL" id="CP022601">
    <property type="protein sequence ID" value="AXJ14203.1"/>
    <property type="molecule type" value="Genomic_DNA"/>
</dbReference>
<feature type="transmembrane region" description="Helical" evidence="2">
    <location>
        <begin position="103"/>
        <end position="121"/>
    </location>
</feature>
<dbReference type="PANTHER" id="PTHR46558">
    <property type="entry name" value="TRACRIPTIONAL REGULATORY PROTEIN-RELATED-RELATED"/>
    <property type="match status" value="1"/>
</dbReference>
<dbReference type="SMART" id="SM00530">
    <property type="entry name" value="HTH_XRE"/>
    <property type="match status" value="1"/>
</dbReference>
<name>A0A345VNA1_9STRE</name>
<evidence type="ECO:0000259" key="3">
    <source>
        <dbReference type="PROSITE" id="PS50943"/>
    </source>
</evidence>
<protein>
    <recommendedName>
        <fullName evidence="3">HTH cro/C1-type domain-containing protein</fullName>
    </recommendedName>
</protein>
<evidence type="ECO:0000256" key="1">
    <source>
        <dbReference type="ARBA" id="ARBA00023125"/>
    </source>
</evidence>
<dbReference type="PROSITE" id="PS50943">
    <property type="entry name" value="HTH_CROC1"/>
    <property type="match status" value="1"/>
</dbReference>
<dbReference type="PANTHER" id="PTHR46558:SF4">
    <property type="entry name" value="DNA-BIDING PHAGE PROTEIN"/>
    <property type="match status" value="1"/>
</dbReference>
<gene>
    <name evidence="4" type="ORF">Sp14A_23210</name>
</gene>
<keyword evidence="2" id="KW-0472">Membrane</keyword>
<dbReference type="Gene3D" id="1.10.260.40">
    <property type="entry name" value="lambda repressor-like DNA-binding domains"/>
    <property type="match status" value="1"/>
</dbReference>
<feature type="transmembrane region" description="Helical" evidence="2">
    <location>
        <begin position="80"/>
        <end position="97"/>
    </location>
</feature>
<sequence length="131" mass="14790">MDKETILAIALKRYRQDHGLTQAELAEQLDVSDKTISKWENGETYPSKRNMIRISEIIDVPLEVMLVEENKETSLKLTKLILALLIYLAVFIVLGLFSGFQPIVVTVVPVAISSLFYYLSVKKIIVSGKSF</sequence>
<evidence type="ECO:0000256" key="2">
    <source>
        <dbReference type="SAM" id="Phobius"/>
    </source>
</evidence>
<keyword evidence="2" id="KW-1133">Transmembrane helix</keyword>
<keyword evidence="2" id="KW-0812">Transmembrane</keyword>
<dbReference type="Pfam" id="PF01381">
    <property type="entry name" value="HTH_3"/>
    <property type="match status" value="1"/>
</dbReference>
<accession>A0A345VNA1</accession>
<dbReference type="InterPro" id="IPR001387">
    <property type="entry name" value="Cro/C1-type_HTH"/>
</dbReference>
<dbReference type="CDD" id="cd00093">
    <property type="entry name" value="HTH_XRE"/>
    <property type="match status" value="1"/>
</dbReference>
<reference evidence="4" key="1">
    <citation type="submission" date="2017-07" db="EMBL/GenBank/DDBJ databases">
        <title>Streptococcus pluranimalium as cause of bovine abortion.</title>
        <authorList>
            <person name="Rodriguez Campos S."/>
            <person name="Gobeli Brawand S."/>
            <person name="Brodard I."/>
            <person name="Rychener L."/>
            <person name="Perreten V."/>
        </authorList>
    </citation>
    <scope>NUCLEOTIDE SEQUENCE [LARGE SCALE GENOMIC DNA]</scope>
    <source>
        <strain evidence="4">14A0014</strain>
    </source>
</reference>
<dbReference type="SUPFAM" id="SSF47413">
    <property type="entry name" value="lambda repressor-like DNA-binding domains"/>
    <property type="match status" value="1"/>
</dbReference>
<dbReference type="GO" id="GO:0003677">
    <property type="term" value="F:DNA binding"/>
    <property type="evidence" value="ECO:0007669"/>
    <property type="project" value="UniProtKB-KW"/>
</dbReference>
<dbReference type="Proteomes" id="UP000255411">
    <property type="component" value="Chromosome"/>
</dbReference>
<proteinExistence type="predicted"/>
<dbReference type="InterPro" id="IPR010982">
    <property type="entry name" value="Lambda_DNA-bd_dom_sf"/>
</dbReference>